<accession>A0A857MJR9</accession>
<feature type="domain" description="ABC transporter" evidence="5">
    <location>
        <begin position="10"/>
        <end position="237"/>
    </location>
</feature>
<evidence type="ECO:0000259" key="5">
    <source>
        <dbReference type="PROSITE" id="PS50893"/>
    </source>
</evidence>
<dbReference type="RefSeq" id="WP_260763685.1">
    <property type="nucleotide sequence ID" value="NZ_CP045921.1"/>
</dbReference>
<dbReference type="Pfam" id="PF00005">
    <property type="entry name" value="ABC_tran"/>
    <property type="match status" value="1"/>
</dbReference>
<dbReference type="PANTHER" id="PTHR42711">
    <property type="entry name" value="ABC TRANSPORTER ATP-BINDING PROTEIN"/>
    <property type="match status" value="1"/>
</dbReference>
<dbReference type="SUPFAM" id="SSF52540">
    <property type="entry name" value="P-loop containing nucleoside triphosphate hydrolases"/>
    <property type="match status" value="1"/>
</dbReference>
<dbReference type="AlphaFoldDB" id="A0A857MJR9"/>
<dbReference type="InterPro" id="IPR003593">
    <property type="entry name" value="AAA+_ATPase"/>
</dbReference>
<reference evidence="6" key="1">
    <citation type="journal article" date="2021" name="Nat. Microbiol.">
        <title>Cocultivation of an ultrasmall environmental parasitic bacterium with lytic ability against bacteria associated with wastewater foams.</title>
        <authorList>
            <person name="Batinovic S."/>
            <person name="Rose J.J.A."/>
            <person name="Ratcliffe J."/>
            <person name="Seviour R.J."/>
            <person name="Petrovski S."/>
        </authorList>
    </citation>
    <scope>NUCLEOTIDE SEQUENCE</scope>
    <source>
        <strain evidence="6">JR1</strain>
    </source>
</reference>
<dbReference type="Proteomes" id="UP001059824">
    <property type="component" value="Chromosome"/>
</dbReference>
<dbReference type="GO" id="GO:0005524">
    <property type="term" value="F:ATP binding"/>
    <property type="evidence" value="ECO:0007669"/>
    <property type="project" value="UniProtKB-KW"/>
</dbReference>
<sequence length="309" mass="34401">MTQETPQPLIRLEHVTKRYRKFKAVDDVTFDVASGEVIGFVGENGAGKTTTISMLLGFISPNHGTISVFGQPVTPANAHVSHARIGYAAGDMELPESMTGRQYIKFVMTQSGGKKHAKRYEELYKIFKPQLDKKISSLSRGNKQKIALVAALVTQPQLIVLDEPTSGLDPVMQEAFLETIRDESARGTTIFMSSHYLQEVAEVCTRVLLMKEGKVVEDLTQIDLAARAGKTVMLQTRTEAQAPKHATAVETKRVGELYELSFSYTGHVDALLAWVAEQKNVADIEITERTLEEEFKHIYNDKKPETDDE</sequence>
<keyword evidence="3" id="KW-0547">Nucleotide-binding</keyword>
<dbReference type="EMBL" id="CP045921">
    <property type="protein sequence ID" value="QHN42388.1"/>
    <property type="molecule type" value="Genomic_DNA"/>
</dbReference>
<comment type="similarity">
    <text evidence="1">Belongs to the ABC transporter superfamily.</text>
</comment>
<evidence type="ECO:0000256" key="4">
    <source>
        <dbReference type="ARBA" id="ARBA00022840"/>
    </source>
</evidence>
<dbReference type="GO" id="GO:0016887">
    <property type="term" value="F:ATP hydrolysis activity"/>
    <property type="evidence" value="ECO:0007669"/>
    <property type="project" value="InterPro"/>
</dbReference>
<dbReference type="Gene3D" id="3.40.50.300">
    <property type="entry name" value="P-loop containing nucleotide triphosphate hydrolases"/>
    <property type="match status" value="1"/>
</dbReference>
<gene>
    <name evidence="6" type="ORF">GII36_00750</name>
</gene>
<evidence type="ECO:0000313" key="6">
    <source>
        <dbReference type="EMBL" id="QHN42388.1"/>
    </source>
</evidence>
<keyword evidence="4 6" id="KW-0067">ATP-binding</keyword>
<dbReference type="InterPro" id="IPR003439">
    <property type="entry name" value="ABC_transporter-like_ATP-bd"/>
</dbReference>
<protein>
    <submittedName>
        <fullName evidence="6">ATP-binding cassette domain-containing protein</fullName>
    </submittedName>
</protein>
<dbReference type="InterPro" id="IPR027417">
    <property type="entry name" value="P-loop_NTPase"/>
</dbReference>
<dbReference type="PROSITE" id="PS50893">
    <property type="entry name" value="ABC_TRANSPORTER_2"/>
    <property type="match status" value="1"/>
</dbReference>
<evidence type="ECO:0000313" key="7">
    <source>
        <dbReference type="Proteomes" id="UP001059824"/>
    </source>
</evidence>
<proteinExistence type="inferred from homology"/>
<dbReference type="SMART" id="SM00382">
    <property type="entry name" value="AAA"/>
    <property type="match status" value="1"/>
</dbReference>
<keyword evidence="7" id="KW-1185">Reference proteome</keyword>
<evidence type="ECO:0000256" key="2">
    <source>
        <dbReference type="ARBA" id="ARBA00022448"/>
    </source>
</evidence>
<keyword evidence="2" id="KW-0813">Transport</keyword>
<organism evidence="6 7">
    <name type="scientific">Candidatus Mycosynbacter amalyticus</name>
    <dbReference type="NCBI Taxonomy" id="2665156"/>
    <lineage>
        <taxon>Bacteria</taxon>
        <taxon>Candidatus Saccharimonadota</taxon>
        <taxon>Candidatus Saccharimonadota incertae sedis</taxon>
        <taxon>Candidatus Mycosynbacter</taxon>
    </lineage>
</organism>
<dbReference type="CDD" id="cd03230">
    <property type="entry name" value="ABC_DR_subfamily_A"/>
    <property type="match status" value="1"/>
</dbReference>
<evidence type="ECO:0000256" key="1">
    <source>
        <dbReference type="ARBA" id="ARBA00005417"/>
    </source>
</evidence>
<evidence type="ECO:0000256" key="3">
    <source>
        <dbReference type="ARBA" id="ARBA00022741"/>
    </source>
</evidence>
<dbReference type="PANTHER" id="PTHR42711:SF5">
    <property type="entry name" value="ABC TRANSPORTER ATP-BINDING PROTEIN NATA"/>
    <property type="match status" value="1"/>
</dbReference>
<dbReference type="KEGG" id="mama:GII36_00750"/>
<dbReference type="InterPro" id="IPR050763">
    <property type="entry name" value="ABC_transporter_ATP-binding"/>
</dbReference>
<name>A0A857MJR9_9BACT</name>